<keyword evidence="3 8" id="KW-0862">Zinc</keyword>
<dbReference type="InterPro" id="IPR001424">
    <property type="entry name" value="SOD_Cu_Zn_dom"/>
</dbReference>
<evidence type="ECO:0000256" key="8">
    <source>
        <dbReference type="RuleBase" id="RU000393"/>
    </source>
</evidence>
<dbReference type="VEuPathDB" id="VectorBase:AALC636_009109"/>
<accession>A0A023EJN9</accession>
<dbReference type="Gene3D" id="2.60.40.200">
    <property type="entry name" value="Superoxide dismutase, copper/zinc binding domain"/>
    <property type="match status" value="1"/>
</dbReference>
<dbReference type="PRINTS" id="PR00068">
    <property type="entry name" value="CUZNDISMTASE"/>
</dbReference>
<comment type="cofactor">
    <cofactor evidence="8">
        <name>Zn(2+)</name>
        <dbReference type="ChEBI" id="CHEBI:29105"/>
    </cofactor>
    <text evidence="8">Binds 1 zinc ion per subunit.</text>
</comment>
<dbReference type="VEuPathDB" id="VectorBase:AALF011248"/>
<evidence type="ECO:0000256" key="1">
    <source>
        <dbReference type="ARBA" id="ARBA00010457"/>
    </source>
</evidence>
<evidence type="ECO:0000256" key="9">
    <source>
        <dbReference type="SAM" id="SignalP"/>
    </source>
</evidence>
<keyword evidence="9" id="KW-0732">Signal</keyword>
<evidence type="ECO:0000256" key="4">
    <source>
        <dbReference type="ARBA" id="ARBA00022862"/>
    </source>
</evidence>
<dbReference type="EMBL" id="GAPW01004373">
    <property type="protein sequence ID" value="JAC09225.1"/>
    <property type="molecule type" value="mRNA"/>
</dbReference>
<evidence type="ECO:0000256" key="7">
    <source>
        <dbReference type="ARBA" id="ARBA00049204"/>
    </source>
</evidence>
<comment type="cofactor">
    <cofactor evidence="8">
        <name>Cu cation</name>
        <dbReference type="ChEBI" id="CHEBI:23378"/>
    </cofactor>
    <text evidence="8">Binds 1 copper ion per subunit.</text>
</comment>
<dbReference type="Pfam" id="PF00080">
    <property type="entry name" value="Sod_Cu"/>
    <property type="match status" value="1"/>
</dbReference>
<proteinExistence type="evidence at transcript level"/>
<dbReference type="PROSITE" id="PS00332">
    <property type="entry name" value="SOD_CU_ZN_2"/>
    <property type="match status" value="1"/>
</dbReference>
<comment type="function">
    <text evidence="8">Destroys radicals which are normally produced within the cells and which are toxic to biological systems.</text>
</comment>
<dbReference type="PROSITE" id="PS00087">
    <property type="entry name" value="SOD_CU_ZN_1"/>
    <property type="match status" value="1"/>
</dbReference>
<dbReference type="SUPFAM" id="SSF49329">
    <property type="entry name" value="Cu,Zn superoxide dismutase-like"/>
    <property type="match status" value="1"/>
</dbReference>
<comment type="catalytic activity">
    <reaction evidence="7 8">
        <text>2 superoxide + 2 H(+) = H2O2 + O2</text>
        <dbReference type="Rhea" id="RHEA:20696"/>
        <dbReference type="ChEBI" id="CHEBI:15378"/>
        <dbReference type="ChEBI" id="CHEBI:15379"/>
        <dbReference type="ChEBI" id="CHEBI:16240"/>
        <dbReference type="ChEBI" id="CHEBI:18421"/>
        <dbReference type="EC" id="1.15.1.1"/>
    </reaction>
</comment>
<dbReference type="InterPro" id="IPR036423">
    <property type="entry name" value="SOD-like_Cu/Zn_dom_sf"/>
</dbReference>
<feature type="chain" id="PRO_5001519636" description="Superoxide dismutase [Cu-Zn]" evidence="9">
    <location>
        <begin position="19"/>
        <end position="209"/>
    </location>
</feature>
<organism evidence="11">
    <name type="scientific">Aedes albopictus</name>
    <name type="common">Asian tiger mosquito</name>
    <name type="synonym">Stegomyia albopicta</name>
    <dbReference type="NCBI Taxonomy" id="7160"/>
    <lineage>
        <taxon>Eukaryota</taxon>
        <taxon>Metazoa</taxon>
        <taxon>Ecdysozoa</taxon>
        <taxon>Arthropoda</taxon>
        <taxon>Hexapoda</taxon>
        <taxon>Insecta</taxon>
        <taxon>Pterygota</taxon>
        <taxon>Neoptera</taxon>
        <taxon>Endopterygota</taxon>
        <taxon>Diptera</taxon>
        <taxon>Nematocera</taxon>
        <taxon>Culicoidea</taxon>
        <taxon>Culicidae</taxon>
        <taxon>Culicinae</taxon>
        <taxon>Aedini</taxon>
        <taxon>Aedes</taxon>
        <taxon>Stegomyia</taxon>
    </lineage>
</organism>
<keyword evidence="6 8" id="KW-0186">Copper</keyword>
<feature type="signal peptide" evidence="9">
    <location>
        <begin position="1"/>
        <end position="18"/>
    </location>
</feature>
<dbReference type="AlphaFoldDB" id="A0A023EJN9"/>
<feature type="domain" description="Superoxide dismutase copper/zinc binding" evidence="10">
    <location>
        <begin position="34"/>
        <end position="169"/>
    </location>
</feature>
<comment type="similarity">
    <text evidence="1 8">Belongs to the Cu-Zn superoxide dismutase family.</text>
</comment>
<dbReference type="VEuPathDB" id="VectorBase:AALFPA_073023"/>
<evidence type="ECO:0000256" key="5">
    <source>
        <dbReference type="ARBA" id="ARBA00023002"/>
    </source>
</evidence>
<evidence type="ECO:0000313" key="11">
    <source>
        <dbReference type="EMBL" id="JAC09225.1"/>
    </source>
</evidence>
<keyword evidence="5 8" id="KW-0560">Oxidoreductase</keyword>
<keyword evidence="2 8" id="KW-0479">Metal-binding</keyword>
<reference evidence="11" key="1">
    <citation type="journal article" date="2014" name="PLoS Negl. Trop. Dis.">
        <title>Identification and characterization of seminal fluid proteins in the Asian tiger mosquito, Aedes albopictus.</title>
        <authorList>
            <person name="Boes K.E."/>
            <person name="Ribeiro J.M."/>
            <person name="Wong A."/>
            <person name="Harrington L.C."/>
            <person name="Wolfner M.F."/>
            <person name="Sirot L.K."/>
        </authorList>
    </citation>
    <scope>NUCLEOTIDE SEQUENCE</scope>
    <source>
        <tissue evidence="11">Reproductive organs</tissue>
    </source>
</reference>
<evidence type="ECO:0000256" key="3">
    <source>
        <dbReference type="ARBA" id="ARBA00022833"/>
    </source>
</evidence>
<dbReference type="GO" id="GO:0004784">
    <property type="term" value="F:superoxide dismutase activity"/>
    <property type="evidence" value="ECO:0007669"/>
    <property type="project" value="UniProtKB-EC"/>
</dbReference>
<dbReference type="CDD" id="cd00305">
    <property type="entry name" value="Cu-Zn_Superoxide_Dismutase"/>
    <property type="match status" value="1"/>
</dbReference>
<evidence type="ECO:0000259" key="10">
    <source>
        <dbReference type="Pfam" id="PF00080"/>
    </source>
</evidence>
<dbReference type="GO" id="GO:0005507">
    <property type="term" value="F:copper ion binding"/>
    <property type="evidence" value="ECO:0007669"/>
    <property type="project" value="InterPro"/>
</dbReference>
<name>A0A023EJN9_AEDAL</name>
<dbReference type="EC" id="1.15.1.1" evidence="8"/>
<dbReference type="FunFam" id="2.60.40.200:FF:000001">
    <property type="entry name" value="Superoxide dismutase [Cu-Zn]"/>
    <property type="match status" value="1"/>
</dbReference>
<dbReference type="InterPro" id="IPR018152">
    <property type="entry name" value="SOD_Cu/Zn_BS"/>
</dbReference>
<sequence>MKVLIVLAVVGCMASVHAEQSKKAVVFLQGTSNVSGNVTLSQPSCTEPVFIEVNIIGLSPGKHGFHIHEKGDLSDGCTSTGGHYNPDKVTHGGPADQVRHVGDLGNVVADENGVVKTSFSDTVVSLFGSYSVLGRAIVVHAGVDDFGKTNHPDSLKTGNAGGRLACGIIGILSPFDEPEQPCSSGHSMRPLLIVLGLMMSTLVIRALGY</sequence>
<dbReference type="PANTHER" id="PTHR10003">
    <property type="entry name" value="SUPEROXIDE DISMUTASE CU-ZN -RELATED"/>
    <property type="match status" value="1"/>
</dbReference>
<protein>
    <recommendedName>
        <fullName evidence="8">Superoxide dismutase [Cu-Zn]</fullName>
        <ecNumber evidence="8">1.15.1.1</ecNumber>
    </recommendedName>
</protein>
<keyword evidence="4" id="KW-0049">Antioxidant</keyword>
<dbReference type="InterPro" id="IPR024134">
    <property type="entry name" value="SOD_Cu/Zn_/chaperone"/>
</dbReference>
<evidence type="ECO:0000256" key="2">
    <source>
        <dbReference type="ARBA" id="ARBA00022723"/>
    </source>
</evidence>
<evidence type="ECO:0000256" key="6">
    <source>
        <dbReference type="ARBA" id="ARBA00023008"/>
    </source>
</evidence>